<dbReference type="SMART" id="SM00530">
    <property type="entry name" value="HTH_XRE"/>
    <property type="match status" value="1"/>
</dbReference>
<accession>A0A447QEK5</accession>
<dbReference type="Pfam" id="PF01381">
    <property type="entry name" value="HTH_3"/>
    <property type="match status" value="1"/>
</dbReference>
<evidence type="ECO:0000313" key="3">
    <source>
        <dbReference type="Proteomes" id="UP000271603"/>
    </source>
</evidence>
<dbReference type="GO" id="GO:0003677">
    <property type="term" value="F:DNA binding"/>
    <property type="evidence" value="ECO:0007669"/>
    <property type="project" value="InterPro"/>
</dbReference>
<reference evidence="2 3" key="1">
    <citation type="submission" date="2018-12" db="EMBL/GenBank/DDBJ databases">
        <authorList>
            <consortium name="Pathogen Informatics"/>
        </authorList>
    </citation>
    <scope>NUCLEOTIDE SEQUENCE [LARGE SCALE GENOMIC DNA]</scope>
    <source>
        <strain evidence="2 3">NCTC9419</strain>
    </source>
</reference>
<feature type="domain" description="HTH cro/C1-type" evidence="1">
    <location>
        <begin position="4"/>
        <end position="57"/>
    </location>
</feature>
<dbReference type="SUPFAM" id="SSF47413">
    <property type="entry name" value="lambda repressor-like DNA-binding domains"/>
    <property type="match status" value="1"/>
</dbReference>
<dbReference type="AlphaFoldDB" id="A0A447QEK5"/>
<gene>
    <name evidence="2" type="ORF">NCTC9419_00466</name>
</gene>
<proteinExistence type="predicted"/>
<protein>
    <submittedName>
        <fullName evidence="2">Transcriptional regulator, y4mF family</fullName>
    </submittedName>
</protein>
<dbReference type="EMBL" id="LR134155">
    <property type="protein sequence ID" value="VEA68498.1"/>
    <property type="molecule type" value="Genomic_DNA"/>
</dbReference>
<evidence type="ECO:0000313" key="2">
    <source>
        <dbReference type="EMBL" id="VEA68498.1"/>
    </source>
</evidence>
<organism evidence="2 3">
    <name type="scientific">Serratia rubidaea</name>
    <name type="common">Serratia marinorubra</name>
    <dbReference type="NCBI Taxonomy" id="61652"/>
    <lineage>
        <taxon>Bacteria</taxon>
        <taxon>Pseudomonadati</taxon>
        <taxon>Pseudomonadota</taxon>
        <taxon>Gammaproteobacteria</taxon>
        <taxon>Enterobacterales</taxon>
        <taxon>Yersiniaceae</taxon>
        <taxon>Serratia</taxon>
    </lineage>
</organism>
<dbReference type="CDD" id="cd00093">
    <property type="entry name" value="HTH_XRE"/>
    <property type="match status" value="1"/>
</dbReference>
<evidence type="ECO:0000259" key="1">
    <source>
        <dbReference type="PROSITE" id="PS50943"/>
    </source>
</evidence>
<sequence>MNNIQAIRKRLGLTQSELAKLAGCTPGAIGHYEAGRRSMDIQTCRSFVAIFNKLGEQVGLDEVFPPALPNKSRPSI</sequence>
<dbReference type="Proteomes" id="UP000271603">
    <property type="component" value="Chromosome"/>
</dbReference>
<name>A0A447QEK5_SERRU</name>
<dbReference type="PROSITE" id="PS50943">
    <property type="entry name" value="HTH_CROC1"/>
    <property type="match status" value="1"/>
</dbReference>
<dbReference type="InterPro" id="IPR010982">
    <property type="entry name" value="Lambda_DNA-bd_dom_sf"/>
</dbReference>
<dbReference type="InterPro" id="IPR001387">
    <property type="entry name" value="Cro/C1-type_HTH"/>
</dbReference>
<dbReference type="Gene3D" id="1.10.260.40">
    <property type="entry name" value="lambda repressor-like DNA-binding domains"/>
    <property type="match status" value="1"/>
</dbReference>